<feature type="transmembrane region" description="Helical" evidence="1">
    <location>
        <begin position="138"/>
        <end position="157"/>
    </location>
</feature>
<dbReference type="Proteomes" id="UP000094008">
    <property type="component" value="Unassembled WGS sequence"/>
</dbReference>
<evidence type="ECO:0000313" key="3">
    <source>
        <dbReference type="Proteomes" id="UP000094008"/>
    </source>
</evidence>
<evidence type="ECO:0000256" key="1">
    <source>
        <dbReference type="SAM" id="Phobius"/>
    </source>
</evidence>
<sequence length="167" mass="17035">MQASAVGTFAASVPLAIYAATASTRLRQLGVTAPGATIALAGGVLASGSLALAGLICWTMSRPEVAVDDGLIRALYYLVFLTGGVGHIVALGLLLAGIAVPGLILGLLPRSLAWTGLAIAVLAEVATLVLIWPEAAVILPIARFTGLIWLIVAGVLLPKRRAQVRHG</sequence>
<feature type="transmembrane region" description="Helical" evidence="1">
    <location>
        <begin position="76"/>
        <end position="100"/>
    </location>
</feature>
<name>A0A1A0W443_MYCPR</name>
<reference evidence="3" key="1">
    <citation type="submission" date="2016-06" db="EMBL/GenBank/DDBJ databases">
        <authorList>
            <person name="Sutton G."/>
            <person name="Brinkac L."/>
            <person name="Sanka R."/>
            <person name="Adams M."/>
            <person name="Lau E."/>
            <person name="Mehaffy C."/>
            <person name="Tameris M."/>
            <person name="Hatherill M."/>
            <person name="Hanekom W."/>
            <person name="Mahomed H."/>
            <person name="Mcshane H."/>
        </authorList>
    </citation>
    <scope>NUCLEOTIDE SEQUENCE [LARGE SCALE GENOMIC DNA]</scope>
    <source>
        <strain evidence="3">852002-10433_SCH5171157</strain>
    </source>
</reference>
<evidence type="ECO:0008006" key="4">
    <source>
        <dbReference type="Google" id="ProtNLM"/>
    </source>
</evidence>
<feature type="transmembrane region" description="Helical" evidence="1">
    <location>
        <begin position="6"/>
        <end position="24"/>
    </location>
</feature>
<dbReference type="EMBL" id="LZSY01000092">
    <property type="protein sequence ID" value="OBB90606.1"/>
    <property type="molecule type" value="Genomic_DNA"/>
</dbReference>
<feature type="transmembrane region" description="Helical" evidence="1">
    <location>
        <begin position="112"/>
        <end position="132"/>
    </location>
</feature>
<organism evidence="2 3">
    <name type="scientific">Mycolicibacterium peregrinum</name>
    <name type="common">Mycobacterium peregrinum</name>
    <dbReference type="NCBI Taxonomy" id="43304"/>
    <lineage>
        <taxon>Bacteria</taxon>
        <taxon>Bacillati</taxon>
        <taxon>Actinomycetota</taxon>
        <taxon>Actinomycetes</taxon>
        <taxon>Mycobacteriales</taxon>
        <taxon>Mycobacteriaceae</taxon>
        <taxon>Mycolicibacterium</taxon>
    </lineage>
</organism>
<protein>
    <recommendedName>
        <fullName evidence="4">DUF4386 domain-containing protein</fullName>
    </recommendedName>
</protein>
<accession>A0A1A0W443</accession>
<evidence type="ECO:0000313" key="2">
    <source>
        <dbReference type="EMBL" id="OBB90606.1"/>
    </source>
</evidence>
<gene>
    <name evidence="2" type="ORF">A5779_25570</name>
</gene>
<keyword evidence="1" id="KW-0812">Transmembrane</keyword>
<feature type="transmembrane region" description="Helical" evidence="1">
    <location>
        <begin position="36"/>
        <end position="56"/>
    </location>
</feature>
<keyword evidence="1" id="KW-1133">Transmembrane helix</keyword>
<keyword evidence="1" id="KW-0472">Membrane</keyword>
<dbReference type="AlphaFoldDB" id="A0A1A0W443"/>
<comment type="caution">
    <text evidence="2">The sequence shown here is derived from an EMBL/GenBank/DDBJ whole genome shotgun (WGS) entry which is preliminary data.</text>
</comment>
<proteinExistence type="predicted"/>